<dbReference type="Ensembl" id="ENSPKIT00000018760.1">
    <property type="protein sequence ID" value="ENSPKIP00000037784.1"/>
    <property type="gene ID" value="ENSPKIG00000015834.1"/>
</dbReference>
<dbReference type="STRING" id="1676925.ENSPKIP00000037784"/>
<dbReference type="KEGG" id="pki:111851642"/>
<name>A0A3B3T4K9_9TELE</name>
<reference evidence="11" key="2">
    <citation type="submission" date="2025-09" db="UniProtKB">
        <authorList>
            <consortium name="Ensembl"/>
        </authorList>
    </citation>
    <scope>IDENTIFICATION</scope>
</reference>
<evidence type="ECO:0000259" key="9">
    <source>
        <dbReference type="PROSITE" id="PS50055"/>
    </source>
</evidence>
<evidence type="ECO:0000256" key="3">
    <source>
        <dbReference type="ARBA" id="ARBA00022490"/>
    </source>
</evidence>
<dbReference type="SMART" id="SM00404">
    <property type="entry name" value="PTPc_motif"/>
    <property type="match status" value="1"/>
</dbReference>
<feature type="domain" description="Tyrosine specific protein phosphatases" evidence="10">
    <location>
        <begin position="211"/>
        <end position="282"/>
    </location>
</feature>
<protein>
    <recommendedName>
        <fullName evidence="2">protein-tyrosine-phosphatase</fullName>
        <ecNumber evidence="2">3.1.3.48</ecNumber>
    </recommendedName>
</protein>
<comment type="similarity">
    <text evidence="7">Belongs to the protein-tyrosine phosphatase family. Non-receptor class 4 subfamily.</text>
</comment>
<dbReference type="AlphaFoldDB" id="A0A3B3T4K9"/>
<dbReference type="PROSITE" id="PS50055">
    <property type="entry name" value="TYR_PHOSPHATASE_PTP"/>
    <property type="match status" value="1"/>
</dbReference>
<keyword evidence="5" id="KW-0378">Hydrolase</keyword>
<evidence type="ECO:0000256" key="5">
    <source>
        <dbReference type="ARBA" id="ARBA00022801"/>
    </source>
</evidence>
<keyword evidence="12" id="KW-1185">Reference proteome</keyword>
<dbReference type="InterPro" id="IPR000242">
    <property type="entry name" value="PTP_cat"/>
</dbReference>
<dbReference type="GO" id="GO:0005634">
    <property type="term" value="C:nucleus"/>
    <property type="evidence" value="ECO:0007669"/>
    <property type="project" value="TreeGrafter"/>
</dbReference>
<evidence type="ECO:0000313" key="11">
    <source>
        <dbReference type="Ensembl" id="ENSPKIP00000037784.1"/>
    </source>
</evidence>
<dbReference type="SMART" id="SM00194">
    <property type="entry name" value="PTPc"/>
    <property type="match status" value="1"/>
</dbReference>
<dbReference type="PRINTS" id="PR00700">
    <property type="entry name" value="PRTYPHPHTASE"/>
</dbReference>
<evidence type="ECO:0000313" key="12">
    <source>
        <dbReference type="Proteomes" id="UP000261540"/>
    </source>
</evidence>
<dbReference type="SUPFAM" id="SSF52799">
    <property type="entry name" value="(Phosphotyrosine protein) phosphatases II"/>
    <property type="match status" value="1"/>
</dbReference>
<dbReference type="RefSeq" id="XP_023682496.1">
    <property type="nucleotide sequence ID" value="XM_023826728.2"/>
</dbReference>
<feature type="compositionally biased region" description="Polar residues" evidence="8">
    <location>
        <begin position="324"/>
        <end position="354"/>
    </location>
</feature>
<keyword evidence="4" id="KW-0597">Phosphoprotein</keyword>
<keyword evidence="3" id="KW-0963">Cytoplasm</keyword>
<dbReference type="FunFam" id="3.90.190.10:FF:000045">
    <property type="entry name" value="Tyrosine-protein phosphatase non-receptor type 12"/>
    <property type="match status" value="1"/>
</dbReference>
<proteinExistence type="inferred from homology"/>
<dbReference type="EC" id="3.1.3.48" evidence="2"/>
<evidence type="ECO:0000256" key="4">
    <source>
        <dbReference type="ARBA" id="ARBA00022553"/>
    </source>
</evidence>
<dbReference type="InterPro" id="IPR003595">
    <property type="entry name" value="Tyr_Pase_cat"/>
</dbReference>
<dbReference type="PROSITE" id="PS00383">
    <property type="entry name" value="TYR_PHOSPHATASE_1"/>
    <property type="match status" value="1"/>
</dbReference>
<evidence type="ECO:0000256" key="2">
    <source>
        <dbReference type="ARBA" id="ARBA00013064"/>
    </source>
</evidence>
<feature type="domain" description="Tyrosine-protein phosphatase" evidence="9">
    <location>
        <begin position="26"/>
        <end position="291"/>
    </location>
</feature>
<dbReference type="InterPro" id="IPR047170">
    <property type="entry name" value="PTN12/18/22"/>
</dbReference>
<organism evidence="11 12">
    <name type="scientific">Paramormyrops kingsleyae</name>
    <dbReference type="NCBI Taxonomy" id="1676925"/>
    <lineage>
        <taxon>Eukaryota</taxon>
        <taxon>Metazoa</taxon>
        <taxon>Chordata</taxon>
        <taxon>Craniata</taxon>
        <taxon>Vertebrata</taxon>
        <taxon>Euteleostomi</taxon>
        <taxon>Actinopterygii</taxon>
        <taxon>Neopterygii</taxon>
        <taxon>Teleostei</taxon>
        <taxon>Osteoglossocephala</taxon>
        <taxon>Osteoglossomorpha</taxon>
        <taxon>Osteoglossiformes</taxon>
        <taxon>Mormyridae</taxon>
        <taxon>Paramormyrops</taxon>
    </lineage>
</organism>
<dbReference type="Gene3D" id="3.90.190.10">
    <property type="entry name" value="Protein tyrosine phosphatase superfamily"/>
    <property type="match status" value="1"/>
</dbReference>
<dbReference type="CTD" id="26469"/>
<evidence type="ECO:0000256" key="1">
    <source>
        <dbReference type="ARBA" id="ARBA00004496"/>
    </source>
</evidence>
<keyword evidence="6" id="KW-0904">Protein phosphatase</keyword>
<accession>A0A3B3T4K9</accession>
<evidence type="ECO:0000256" key="8">
    <source>
        <dbReference type="SAM" id="MobiDB-lite"/>
    </source>
</evidence>
<evidence type="ECO:0000259" key="10">
    <source>
        <dbReference type="PROSITE" id="PS50056"/>
    </source>
</evidence>
<dbReference type="Proteomes" id="UP000261540">
    <property type="component" value="Unplaced"/>
</dbReference>
<comment type="subcellular location">
    <subcellularLocation>
        <location evidence="1">Cytoplasm</location>
    </subcellularLocation>
</comment>
<dbReference type="InterPro" id="IPR000387">
    <property type="entry name" value="Tyr_Pase_dom"/>
</dbReference>
<evidence type="ECO:0000256" key="7">
    <source>
        <dbReference type="ARBA" id="ARBA00034734"/>
    </source>
</evidence>
<sequence>MERHLKKFLDQVKRPGVSDWGSVEKIATEYNLIRSQTEATKQKAGLTMEAGALKNNTKKNRYRDILPYDQSRVLLNLLKEEFESDYINASLIQGATKNRLYIATQGPLSNTVIDFWRMIWQYEVKVIIMACKEIEMGKKKCEQYWPPCTKTAIIGPFVISNLNESLPNEEVVVRTFSVKYQDETRGLSQFQYMAWPDHGIPLVSDGLLGMMDMAQKVQASSAAPLVIHCSAGCGRTGVICALDYINDLLKIKRIGEDFNIMDIVLEIRSQRPSAVQTKEQYEFLYHIVSQMFENALKSSSNHYQNMMEPCYDNVRSLKKEERQATSFKSSRLESNSKPIIQPRTSCPKTQNMNDTYAVVNKPKQRPAAGSAPPHPTVHHYDNAQLGLPSSSAGPLYSTVKPKNRASGPPAQPAKPDRARPASSSSEDYEFVSGVFRTPSQNALTVKSSTGPNAVRKPSPSPSSTEDDYEYVETPMISRTASQDGSMGFNYRVKKPRGPRDPPVQWSRAER</sequence>
<dbReference type="PANTHER" id="PTHR45983">
    <property type="entry name" value="TYROSINE PHOSPHATSE N18, PUTATIVE-RELATED"/>
    <property type="match status" value="1"/>
</dbReference>
<dbReference type="GO" id="GO:0004726">
    <property type="term" value="F:non-membrane spanning protein tyrosine phosphatase activity"/>
    <property type="evidence" value="ECO:0007669"/>
    <property type="project" value="InterPro"/>
</dbReference>
<feature type="compositionally biased region" description="Polar residues" evidence="8">
    <location>
        <begin position="437"/>
        <end position="451"/>
    </location>
</feature>
<dbReference type="GO" id="GO:0005737">
    <property type="term" value="C:cytoplasm"/>
    <property type="evidence" value="ECO:0007669"/>
    <property type="project" value="UniProtKB-SubCell"/>
</dbReference>
<reference evidence="11" key="1">
    <citation type="submission" date="2025-08" db="UniProtKB">
        <authorList>
            <consortium name="Ensembl"/>
        </authorList>
    </citation>
    <scope>IDENTIFICATION</scope>
</reference>
<dbReference type="GeneTree" id="ENSGT00940000164289"/>
<feature type="region of interest" description="Disordered" evidence="8">
    <location>
        <begin position="322"/>
        <end position="510"/>
    </location>
</feature>
<dbReference type="InterPro" id="IPR016130">
    <property type="entry name" value="Tyr_Pase_AS"/>
</dbReference>
<dbReference type="PANTHER" id="PTHR45983:SF4">
    <property type="entry name" value="TYROSINE-PROTEIN PHOSPHATASE NON-RECEPTOR TYPE 18"/>
    <property type="match status" value="1"/>
</dbReference>
<dbReference type="OrthoDB" id="8609993at2759"/>
<dbReference type="InterPro" id="IPR029021">
    <property type="entry name" value="Prot-tyrosine_phosphatase-like"/>
</dbReference>
<dbReference type="PROSITE" id="PS50056">
    <property type="entry name" value="TYR_PHOSPHATASE_2"/>
    <property type="match status" value="1"/>
</dbReference>
<dbReference type="GeneID" id="111851642"/>
<dbReference type="Pfam" id="PF00102">
    <property type="entry name" value="Y_phosphatase"/>
    <property type="match status" value="1"/>
</dbReference>
<evidence type="ECO:0000256" key="6">
    <source>
        <dbReference type="ARBA" id="ARBA00022912"/>
    </source>
</evidence>